<sequence length="75" mass="8278">MEQTLLYRDIRYVIGQEQDGRRRWSIHPEGTTMSGIVSSSGLRGSFKSAVFAAREAIDHWLDSPGETGSPEPNAA</sequence>
<comment type="caution">
    <text evidence="1">The sequence shown here is derived from an EMBL/GenBank/DDBJ whole genome shotgun (WGS) entry which is preliminary data.</text>
</comment>
<dbReference type="Proteomes" id="UP000305654">
    <property type="component" value="Unassembled WGS sequence"/>
</dbReference>
<protein>
    <submittedName>
        <fullName evidence="1">Uncharacterized protein</fullName>
    </submittedName>
</protein>
<keyword evidence="2" id="KW-1185">Reference proteome</keyword>
<gene>
    <name evidence="1" type="ORF">FE263_19205</name>
</gene>
<dbReference type="EMBL" id="VCDI01000009">
    <property type="protein sequence ID" value="TLU70981.1"/>
    <property type="molecule type" value="Genomic_DNA"/>
</dbReference>
<proteinExistence type="predicted"/>
<organism evidence="1 2">
    <name type="scientific">Lichenicoccus roseus</name>
    <dbReference type="NCBI Taxonomy" id="2683649"/>
    <lineage>
        <taxon>Bacteria</taxon>
        <taxon>Pseudomonadati</taxon>
        <taxon>Pseudomonadota</taxon>
        <taxon>Alphaproteobacteria</taxon>
        <taxon>Acetobacterales</taxon>
        <taxon>Acetobacteraceae</taxon>
        <taxon>Lichenicoccus</taxon>
    </lineage>
</organism>
<evidence type="ECO:0000313" key="1">
    <source>
        <dbReference type="EMBL" id="TLU70981.1"/>
    </source>
</evidence>
<reference evidence="1 2" key="1">
    <citation type="submission" date="2019-05" db="EMBL/GenBank/DDBJ databases">
        <authorList>
            <person name="Pankratov T."/>
            <person name="Grouzdev D."/>
        </authorList>
    </citation>
    <scope>NUCLEOTIDE SEQUENCE [LARGE SCALE GENOMIC DNA]</scope>
    <source>
        <strain evidence="1 2">KEBCLARHB70R</strain>
    </source>
</reference>
<evidence type="ECO:0000313" key="2">
    <source>
        <dbReference type="Proteomes" id="UP000305654"/>
    </source>
</evidence>
<dbReference type="RefSeq" id="WP_138327651.1">
    <property type="nucleotide sequence ID" value="NZ_VCDI01000009.1"/>
</dbReference>
<dbReference type="AlphaFoldDB" id="A0A5R9J5U2"/>
<name>A0A5R9J5U2_9PROT</name>
<accession>A0A5R9J5U2</accession>